<evidence type="ECO:0000256" key="2">
    <source>
        <dbReference type="SAM" id="Phobius"/>
    </source>
</evidence>
<gene>
    <name evidence="3" type="ordered locus">bll1464</name>
</gene>
<keyword evidence="4" id="KW-1185">Reference proteome</keyword>
<reference evidence="4" key="1">
    <citation type="journal article" date="2002" name="DNA Res.">
        <title>Complete genomic sequence of nitrogen-fixing symbiotic bacterium Bradyrhizobium japonicum USDA110.</title>
        <authorList>
            <person name="Kaneko T."/>
            <person name="Nakamura Y."/>
            <person name="Sato S."/>
            <person name="Minamisawa K."/>
            <person name="Uchiumi T."/>
            <person name="Sasamoto S."/>
            <person name="Watanabe A."/>
            <person name="Idesawa K."/>
            <person name="Iriguchi M."/>
            <person name="Kawashima K."/>
            <person name="Kohara M."/>
            <person name="Matsumoto M."/>
            <person name="Shimpo S."/>
            <person name="Tsuruoka H."/>
            <person name="Wada T."/>
            <person name="Yamada M."/>
            <person name="Tabata S."/>
        </authorList>
    </citation>
    <scope>NUCLEOTIDE SEQUENCE [LARGE SCALE GENOMIC DNA]</scope>
    <source>
        <strain evidence="4">JCM 10833 / BCRC 13528 / IAM 13628 / NBRC 14792 / USDA 110</strain>
    </source>
</reference>
<feature type="transmembrane region" description="Helical" evidence="2">
    <location>
        <begin position="285"/>
        <end position="304"/>
    </location>
</feature>
<dbReference type="InParanoid" id="Q89UF3"/>
<protein>
    <submittedName>
        <fullName evidence="3">Bll1464 protein</fullName>
    </submittedName>
</protein>
<dbReference type="PhylomeDB" id="Q89UF3"/>
<dbReference type="HOGENOM" id="CLU_041000_2_0_5"/>
<keyword evidence="2" id="KW-1133">Transmembrane helix</keyword>
<dbReference type="eggNOG" id="COG4645">
    <property type="taxonomic scope" value="Bacteria"/>
</dbReference>
<feature type="transmembrane region" description="Helical" evidence="2">
    <location>
        <begin position="254"/>
        <end position="273"/>
    </location>
</feature>
<feature type="transmembrane region" description="Helical" evidence="2">
    <location>
        <begin position="203"/>
        <end position="222"/>
    </location>
</feature>
<feature type="transmembrane region" description="Helical" evidence="2">
    <location>
        <begin position="331"/>
        <end position="350"/>
    </location>
</feature>
<dbReference type="PIRSF" id="PIRSF028704">
    <property type="entry name" value="UPC028704"/>
    <property type="match status" value="1"/>
</dbReference>
<dbReference type="KEGG" id="bja:bll1464"/>
<keyword evidence="2" id="KW-0812">Transmembrane</keyword>
<feature type="region of interest" description="Disordered" evidence="1">
    <location>
        <begin position="1"/>
        <end position="35"/>
    </location>
</feature>
<dbReference type="PATRIC" id="fig|224911.5.peg.1524"/>
<feature type="transmembrane region" description="Helical" evidence="2">
    <location>
        <begin position="141"/>
        <end position="163"/>
    </location>
</feature>
<feature type="transmembrane region" description="Helical" evidence="2">
    <location>
        <begin position="371"/>
        <end position="390"/>
    </location>
</feature>
<keyword evidence="2" id="KW-0472">Membrane</keyword>
<feature type="transmembrane region" description="Helical" evidence="2">
    <location>
        <begin position="227"/>
        <end position="242"/>
    </location>
</feature>
<evidence type="ECO:0000313" key="4">
    <source>
        <dbReference type="Proteomes" id="UP000002526"/>
    </source>
</evidence>
<accession>Q89UF3</accession>
<evidence type="ECO:0000256" key="1">
    <source>
        <dbReference type="SAM" id="MobiDB-lite"/>
    </source>
</evidence>
<dbReference type="InterPro" id="IPR014550">
    <property type="entry name" value="UCP028704_OpgC"/>
</dbReference>
<dbReference type="EMBL" id="BA000040">
    <property type="protein sequence ID" value="BAC46729.1"/>
    <property type="molecule type" value="Genomic_DNA"/>
</dbReference>
<dbReference type="Pfam" id="PF10129">
    <property type="entry name" value="OpgC_C"/>
    <property type="match status" value="1"/>
</dbReference>
<evidence type="ECO:0000313" key="3">
    <source>
        <dbReference type="EMBL" id="BAC46729.1"/>
    </source>
</evidence>
<dbReference type="PANTHER" id="PTHR38592:SF3">
    <property type="entry name" value="BLL4819 PROTEIN"/>
    <property type="match status" value="1"/>
</dbReference>
<organism evidence="3 4">
    <name type="scientific">Bradyrhizobium diazoefficiens (strain JCM 10833 / BCRC 13528 / IAM 13628 / NBRC 14792 / USDA 110)</name>
    <dbReference type="NCBI Taxonomy" id="224911"/>
    <lineage>
        <taxon>Bacteria</taxon>
        <taxon>Pseudomonadati</taxon>
        <taxon>Pseudomonadota</taxon>
        <taxon>Alphaproteobacteria</taxon>
        <taxon>Hyphomicrobiales</taxon>
        <taxon>Nitrobacteraceae</taxon>
        <taxon>Bradyrhizobium</taxon>
    </lineage>
</organism>
<name>Q89UF3_BRADU</name>
<dbReference type="EnsemblBacteria" id="BAC46729">
    <property type="protein sequence ID" value="BAC46729"/>
    <property type="gene ID" value="BAC46729"/>
</dbReference>
<feature type="transmembrane region" description="Helical" evidence="2">
    <location>
        <begin position="396"/>
        <end position="417"/>
    </location>
</feature>
<dbReference type="PANTHER" id="PTHR38592">
    <property type="entry name" value="BLL4819 PROTEIN"/>
    <property type="match status" value="1"/>
</dbReference>
<dbReference type="STRING" id="224911.AAV28_04270"/>
<proteinExistence type="predicted"/>
<dbReference type="OrthoDB" id="9775975at2"/>
<dbReference type="Proteomes" id="UP000002526">
    <property type="component" value="Chromosome"/>
</dbReference>
<sequence>MPGGSRADTRAHRRALRNFSPVGTNRPSSRKRYSDRQAVAGKSITLIPKAILLMKPSVKANLAAFHHDARLYLTLGIANWSVFVDHIPNNVVNLLTLRNFGFSGAADLFVFVVGYGVAIIHGRMALERGYVVAATRIFRRVWRLYAAYVVLFVIYIDTIAYVASQSMAPEIIHEYNISGILEHPLRILVRGLVLQEEPLNLDLLQLMIPLMAFFPLVLWGLLRGPNLTLAASVALYVAARWFDWNFRVYPDQEWTFNPLCWQMLMVLGGWFAVTGASGRALHGMSWLRILAGAYLVFAMAVTLMRHSPALSAYLPDLLLNSIAPTDKENLAPYRVVHFLALAFIATHLIPADHPGLKWRPLQAVIICGEEWLAVFCVAVFLSFAGHLILITGPNLVAMQVAVSIVGFAAMTAVAYYITWSKRQDLPAALRQQT</sequence>
<feature type="transmembrane region" description="Helical" evidence="2">
    <location>
        <begin position="100"/>
        <end position="120"/>
    </location>
</feature>
<dbReference type="AlphaFoldDB" id="Q89UF3"/>